<dbReference type="GO" id="GO:0005737">
    <property type="term" value="C:cytoplasm"/>
    <property type="evidence" value="ECO:0007669"/>
    <property type="project" value="TreeGrafter"/>
</dbReference>
<evidence type="ECO:0000313" key="4">
    <source>
        <dbReference type="Proteomes" id="UP000249254"/>
    </source>
</evidence>
<dbReference type="SUPFAM" id="SSF47616">
    <property type="entry name" value="GST C-terminal domain-like"/>
    <property type="match status" value="1"/>
</dbReference>
<dbReference type="RefSeq" id="WP_111527196.1">
    <property type="nucleotide sequence ID" value="NZ_JBHRSG010000001.1"/>
</dbReference>
<dbReference type="InterPro" id="IPR050983">
    <property type="entry name" value="GST_Omega/HSP26"/>
</dbReference>
<evidence type="ECO:0000259" key="2">
    <source>
        <dbReference type="PROSITE" id="PS50405"/>
    </source>
</evidence>
<dbReference type="Proteomes" id="UP000249254">
    <property type="component" value="Unassembled WGS sequence"/>
</dbReference>
<evidence type="ECO:0000259" key="1">
    <source>
        <dbReference type="PROSITE" id="PS50404"/>
    </source>
</evidence>
<dbReference type="OrthoDB" id="9795329at2"/>
<keyword evidence="4" id="KW-1185">Reference proteome</keyword>
<sequence>MKLYSDDQSPFCAPVRAAIYAKGLDLSIEPPPGGLKSEEYARASLTGTIPCLVLDDGSPLPESAVIIDYLEDRFPEPALLPQGPEARARVRLLRAFAQDLTAAVVGLFHDLQEGGGEAAKARAREKMERALGLLETSMSEDGFVAGADFTLADCVLGPALQGVPVMGPLVGRPTLLEDHPRVAAYFGRVSQHPPVGRVLGEVQAALAASGFSFG</sequence>
<dbReference type="InterPro" id="IPR036249">
    <property type="entry name" value="Thioredoxin-like_sf"/>
</dbReference>
<dbReference type="Pfam" id="PF13417">
    <property type="entry name" value="GST_N_3"/>
    <property type="match status" value="1"/>
</dbReference>
<feature type="domain" description="GST C-terminal" evidence="2">
    <location>
        <begin position="83"/>
        <end position="211"/>
    </location>
</feature>
<dbReference type="CDD" id="cd00299">
    <property type="entry name" value="GST_C_family"/>
    <property type="match status" value="1"/>
</dbReference>
<organism evidence="3 4">
    <name type="scientific">Phenylobacterium soli</name>
    <dbReference type="NCBI Taxonomy" id="2170551"/>
    <lineage>
        <taxon>Bacteria</taxon>
        <taxon>Pseudomonadati</taxon>
        <taxon>Pseudomonadota</taxon>
        <taxon>Alphaproteobacteria</taxon>
        <taxon>Caulobacterales</taxon>
        <taxon>Caulobacteraceae</taxon>
        <taxon>Phenylobacterium</taxon>
    </lineage>
</organism>
<dbReference type="Gene3D" id="1.20.1050.10">
    <property type="match status" value="1"/>
</dbReference>
<dbReference type="EMBL" id="QFYQ01000001">
    <property type="protein sequence ID" value="RAK53444.1"/>
    <property type="molecule type" value="Genomic_DNA"/>
</dbReference>
<comment type="caution">
    <text evidence="3">The sequence shown here is derived from an EMBL/GenBank/DDBJ whole genome shotgun (WGS) entry which is preliminary data.</text>
</comment>
<evidence type="ECO:0008006" key="5">
    <source>
        <dbReference type="Google" id="ProtNLM"/>
    </source>
</evidence>
<dbReference type="InterPro" id="IPR040079">
    <property type="entry name" value="Glutathione_S-Trfase"/>
</dbReference>
<dbReference type="AlphaFoldDB" id="A0A328AJ46"/>
<accession>A0A328AJ46</accession>
<dbReference type="SFLD" id="SFLDG00358">
    <property type="entry name" value="Main_(cytGST)"/>
    <property type="match status" value="1"/>
</dbReference>
<dbReference type="SUPFAM" id="SSF52833">
    <property type="entry name" value="Thioredoxin-like"/>
    <property type="match status" value="1"/>
</dbReference>
<dbReference type="PROSITE" id="PS50404">
    <property type="entry name" value="GST_NTER"/>
    <property type="match status" value="1"/>
</dbReference>
<dbReference type="PANTHER" id="PTHR43968:SF6">
    <property type="entry name" value="GLUTATHIONE S-TRANSFERASE OMEGA"/>
    <property type="match status" value="1"/>
</dbReference>
<dbReference type="PANTHER" id="PTHR43968">
    <property type="match status" value="1"/>
</dbReference>
<reference evidence="4" key="1">
    <citation type="submission" date="2018-05" db="EMBL/GenBank/DDBJ databases">
        <authorList>
            <person name="Li X."/>
        </authorList>
    </citation>
    <scope>NUCLEOTIDE SEQUENCE [LARGE SCALE GENOMIC DNA]</scope>
    <source>
        <strain evidence="4">LX32</strain>
    </source>
</reference>
<dbReference type="CDD" id="cd00570">
    <property type="entry name" value="GST_N_family"/>
    <property type="match status" value="1"/>
</dbReference>
<dbReference type="Pfam" id="PF13410">
    <property type="entry name" value="GST_C_2"/>
    <property type="match status" value="1"/>
</dbReference>
<protein>
    <recommendedName>
        <fullName evidence="5">Glutathione S-transferase family protein</fullName>
    </recommendedName>
</protein>
<dbReference type="InterPro" id="IPR004045">
    <property type="entry name" value="Glutathione_S-Trfase_N"/>
</dbReference>
<dbReference type="SFLD" id="SFLDS00019">
    <property type="entry name" value="Glutathione_Transferase_(cytos"/>
    <property type="match status" value="1"/>
</dbReference>
<dbReference type="Gene3D" id="3.40.30.10">
    <property type="entry name" value="Glutaredoxin"/>
    <property type="match status" value="1"/>
</dbReference>
<feature type="domain" description="GST N-terminal" evidence="1">
    <location>
        <begin position="1"/>
        <end position="78"/>
    </location>
</feature>
<evidence type="ECO:0000313" key="3">
    <source>
        <dbReference type="EMBL" id="RAK53444.1"/>
    </source>
</evidence>
<proteinExistence type="predicted"/>
<dbReference type="InterPro" id="IPR010987">
    <property type="entry name" value="Glutathione-S-Trfase_C-like"/>
</dbReference>
<name>A0A328AJ46_9CAUL</name>
<dbReference type="InterPro" id="IPR036282">
    <property type="entry name" value="Glutathione-S-Trfase_C_sf"/>
</dbReference>
<gene>
    <name evidence="3" type="ORF">DJ017_02320</name>
</gene>
<dbReference type="PROSITE" id="PS50405">
    <property type="entry name" value="GST_CTER"/>
    <property type="match status" value="1"/>
</dbReference>